<dbReference type="Pfam" id="PF00027">
    <property type="entry name" value="cNMP_binding"/>
    <property type="match status" value="1"/>
</dbReference>
<dbReference type="PROSITE" id="PS51063">
    <property type="entry name" value="HTH_CRP_2"/>
    <property type="match status" value="1"/>
</dbReference>
<dbReference type="Pfam" id="PF13545">
    <property type="entry name" value="HTH_Crp_2"/>
    <property type="match status" value="1"/>
</dbReference>
<comment type="caution">
    <text evidence="6">The sequence shown here is derived from an EMBL/GenBank/DDBJ whole genome shotgun (WGS) entry which is preliminary data.</text>
</comment>
<dbReference type="InterPro" id="IPR036390">
    <property type="entry name" value="WH_DNA-bd_sf"/>
</dbReference>
<dbReference type="InterPro" id="IPR036388">
    <property type="entry name" value="WH-like_DNA-bd_sf"/>
</dbReference>
<dbReference type="PANTHER" id="PTHR24567">
    <property type="entry name" value="CRP FAMILY TRANSCRIPTIONAL REGULATORY PROTEIN"/>
    <property type="match status" value="1"/>
</dbReference>
<proteinExistence type="predicted"/>
<dbReference type="SUPFAM" id="SSF51206">
    <property type="entry name" value="cAMP-binding domain-like"/>
    <property type="match status" value="1"/>
</dbReference>
<dbReference type="Gene3D" id="1.10.10.10">
    <property type="entry name" value="Winged helix-like DNA-binding domain superfamily/Winged helix DNA-binding domain"/>
    <property type="match status" value="1"/>
</dbReference>
<reference evidence="6" key="1">
    <citation type="submission" date="2013-04" db="EMBL/GenBank/DDBJ databases">
        <title>The genome sequencing project of 58 acetic acid bacteria.</title>
        <authorList>
            <person name="Okamoto-Kainuma A."/>
            <person name="Ishikawa M."/>
            <person name="Umino S."/>
            <person name="Koizumi Y."/>
            <person name="Shiwa Y."/>
            <person name="Yoshikawa H."/>
            <person name="Matsutani M."/>
            <person name="Matsushita K."/>
        </authorList>
    </citation>
    <scope>NUCLEOTIDE SEQUENCE</scope>
    <source>
        <strain evidence="6">DSM 15669</strain>
    </source>
</reference>
<keyword evidence="3" id="KW-0804">Transcription</keyword>
<dbReference type="SMART" id="SM00419">
    <property type="entry name" value="HTH_CRP"/>
    <property type="match status" value="1"/>
</dbReference>
<dbReference type="Proteomes" id="UP001062901">
    <property type="component" value="Unassembled WGS sequence"/>
</dbReference>
<evidence type="ECO:0000313" key="7">
    <source>
        <dbReference type="Proteomes" id="UP001062901"/>
    </source>
</evidence>
<evidence type="ECO:0000256" key="1">
    <source>
        <dbReference type="ARBA" id="ARBA00023015"/>
    </source>
</evidence>
<keyword evidence="7" id="KW-1185">Reference proteome</keyword>
<evidence type="ECO:0000256" key="3">
    <source>
        <dbReference type="ARBA" id="ARBA00023163"/>
    </source>
</evidence>
<dbReference type="InterPro" id="IPR012318">
    <property type="entry name" value="HTH_CRP"/>
</dbReference>
<accession>A0ABQ0NWI0</accession>
<name>A0ABQ0NWI0_9PROT</name>
<dbReference type="SMART" id="SM00100">
    <property type="entry name" value="cNMP"/>
    <property type="match status" value="1"/>
</dbReference>
<dbReference type="PROSITE" id="PS50042">
    <property type="entry name" value="CNMP_BINDING_3"/>
    <property type="match status" value="1"/>
</dbReference>
<gene>
    <name evidence="6" type="ORF">AA15669_0291</name>
</gene>
<evidence type="ECO:0000256" key="2">
    <source>
        <dbReference type="ARBA" id="ARBA00023125"/>
    </source>
</evidence>
<dbReference type="CDD" id="cd00092">
    <property type="entry name" value="HTH_CRP"/>
    <property type="match status" value="1"/>
</dbReference>
<dbReference type="PROSITE" id="PS00042">
    <property type="entry name" value="HTH_CRP_1"/>
    <property type="match status" value="1"/>
</dbReference>
<organism evidence="6 7">
    <name type="scientific">Saccharibacter floricola DSM 15669</name>
    <dbReference type="NCBI Taxonomy" id="1123227"/>
    <lineage>
        <taxon>Bacteria</taxon>
        <taxon>Pseudomonadati</taxon>
        <taxon>Pseudomonadota</taxon>
        <taxon>Alphaproteobacteria</taxon>
        <taxon>Acetobacterales</taxon>
        <taxon>Acetobacteraceae</taxon>
        <taxon>Saccharibacter</taxon>
    </lineage>
</organism>
<protein>
    <submittedName>
        <fullName evidence="6">cAMP-binding transcriptional regulator</fullName>
    </submittedName>
</protein>
<sequence length="246" mass="27314">MVTSITSDAVRERCAHCPGRSHSICNVIDDDELPILVAESARVQVAKGRAFIEEGTPAHEFYVLTEGRVKLFNLLPDGRRQIAGFAECGDFLGLAAVDSYAFSAEAICDVTLCRFSHSGIDRLTQRFPHLEHRLRDEASRELTIMQRRLVLLGRKTARERLATFLIEQSLPPCCAAPDLLEKEEKPIKIKLLMSRTDIADYLGMTIETVSRTLGVFKKEKLITVQGVTAVTLLAPHRLRAIAEGNG</sequence>
<evidence type="ECO:0000259" key="4">
    <source>
        <dbReference type="PROSITE" id="PS50042"/>
    </source>
</evidence>
<dbReference type="PRINTS" id="PR00034">
    <property type="entry name" value="HTHCRP"/>
</dbReference>
<evidence type="ECO:0000259" key="5">
    <source>
        <dbReference type="PROSITE" id="PS51063"/>
    </source>
</evidence>
<dbReference type="InterPro" id="IPR018490">
    <property type="entry name" value="cNMP-bd_dom_sf"/>
</dbReference>
<dbReference type="InterPro" id="IPR050397">
    <property type="entry name" value="Env_Response_Regulators"/>
</dbReference>
<feature type="domain" description="Cyclic nucleotide-binding" evidence="4">
    <location>
        <begin position="24"/>
        <end position="97"/>
    </location>
</feature>
<keyword evidence="2" id="KW-0238">DNA-binding</keyword>
<feature type="domain" description="HTH crp-type" evidence="5">
    <location>
        <begin position="155"/>
        <end position="236"/>
    </location>
</feature>
<evidence type="ECO:0000313" key="6">
    <source>
        <dbReference type="EMBL" id="GBQ05077.1"/>
    </source>
</evidence>
<dbReference type="InterPro" id="IPR014710">
    <property type="entry name" value="RmlC-like_jellyroll"/>
</dbReference>
<dbReference type="PANTHER" id="PTHR24567:SF75">
    <property type="entry name" value="FUMARATE AND NITRATE REDUCTION REGULATORY PROTEIN"/>
    <property type="match status" value="1"/>
</dbReference>
<dbReference type="EMBL" id="BAQD01000003">
    <property type="protein sequence ID" value="GBQ05077.1"/>
    <property type="molecule type" value="Genomic_DNA"/>
</dbReference>
<dbReference type="SUPFAM" id="SSF46785">
    <property type="entry name" value="Winged helix' DNA-binding domain"/>
    <property type="match status" value="1"/>
</dbReference>
<dbReference type="CDD" id="cd00038">
    <property type="entry name" value="CAP_ED"/>
    <property type="match status" value="1"/>
</dbReference>
<keyword evidence="1" id="KW-0805">Transcription regulation</keyword>
<dbReference type="InterPro" id="IPR000595">
    <property type="entry name" value="cNMP-bd_dom"/>
</dbReference>
<dbReference type="InterPro" id="IPR018335">
    <property type="entry name" value="Tscrpt_reg_HTH_Crp-type_CS"/>
</dbReference>
<dbReference type="Gene3D" id="2.60.120.10">
    <property type="entry name" value="Jelly Rolls"/>
    <property type="match status" value="1"/>
</dbReference>